<evidence type="ECO:0000256" key="4">
    <source>
        <dbReference type="PROSITE-ProRule" id="PRU01052"/>
    </source>
</evidence>
<dbReference type="InterPro" id="IPR036543">
    <property type="entry name" value="Guanylate-bd_C_sf"/>
</dbReference>
<dbReference type="SUPFAM" id="SSF48340">
    <property type="entry name" value="Interferon-induced guanylate-binding protein 1 (GBP1), C-terminal domain"/>
    <property type="match status" value="1"/>
</dbReference>
<reference evidence="6" key="1">
    <citation type="submission" date="2022-07" db="EMBL/GenBank/DDBJ databases">
        <authorList>
            <person name="Trinca V."/>
            <person name="Uliana J.V.C."/>
            <person name="Torres T.T."/>
            <person name="Ward R.J."/>
            <person name="Monesi N."/>
        </authorList>
    </citation>
    <scope>NUCLEOTIDE SEQUENCE</scope>
    <source>
        <strain evidence="6">HSMRA1968</strain>
        <tissue evidence="6">Whole embryos</tissue>
    </source>
</reference>
<dbReference type="Proteomes" id="UP001151699">
    <property type="component" value="Chromosome B"/>
</dbReference>
<dbReference type="CDD" id="cd01851">
    <property type="entry name" value="GBP"/>
    <property type="match status" value="1"/>
</dbReference>
<accession>A0A9Q0N271</accession>
<dbReference type="SUPFAM" id="SSF52540">
    <property type="entry name" value="P-loop containing nucleoside triphosphate hydrolases"/>
    <property type="match status" value="1"/>
</dbReference>
<evidence type="ECO:0000256" key="1">
    <source>
        <dbReference type="ARBA" id="ARBA00022741"/>
    </source>
</evidence>
<organism evidence="6 7">
    <name type="scientific">Pseudolycoriella hygida</name>
    <dbReference type="NCBI Taxonomy" id="35572"/>
    <lineage>
        <taxon>Eukaryota</taxon>
        <taxon>Metazoa</taxon>
        <taxon>Ecdysozoa</taxon>
        <taxon>Arthropoda</taxon>
        <taxon>Hexapoda</taxon>
        <taxon>Insecta</taxon>
        <taxon>Pterygota</taxon>
        <taxon>Neoptera</taxon>
        <taxon>Endopterygota</taxon>
        <taxon>Diptera</taxon>
        <taxon>Nematocera</taxon>
        <taxon>Sciaroidea</taxon>
        <taxon>Sciaridae</taxon>
        <taxon>Pseudolycoriella</taxon>
    </lineage>
</organism>
<dbReference type="Pfam" id="PF02263">
    <property type="entry name" value="GBP"/>
    <property type="match status" value="1"/>
</dbReference>
<dbReference type="EMBL" id="WJQU01000002">
    <property type="protein sequence ID" value="KAJ6641971.1"/>
    <property type="molecule type" value="Genomic_DNA"/>
</dbReference>
<protein>
    <submittedName>
        <fullName evidence="6">Atlastin</fullName>
    </submittedName>
</protein>
<comment type="caution">
    <text evidence="6">The sequence shown here is derived from an EMBL/GenBank/DDBJ whole genome shotgun (WGS) entry which is preliminary data.</text>
</comment>
<proteinExistence type="inferred from homology"/>
<sequence length="579" mass="66582">MQKTSILLFKYRFLILRTNTCFSNFQKYIVPQVTTTIRTKMQNFIFLLFFGALIGDQIQIAYSENATAVQIVHLENHSLRVDTKMLNEILGNENIKDRRVMIFSIAGPYRKGKSFFLNFALKYLHAQVGQIGFRKSGSSVDGWLLKQNHFPLKYVKHDISDWIGEDAVDGNNELHGFKWSGGQKQQTIGIWMWSEIFTHDFDNGDRVAIVLLDTQGIFDHESTTTDCTKTFAISIMVSSVQCYNVMQNVQENNLQDLDYFAAYGRLAIEQMNEKPFQKLLFLVRDWPYADEVDYGYAPKYVRLILSNNDKQSPAMHELRDRINLSFKKIEAFLMPYPGTAVAEGKNTNGDLRQMDSRFVQSVKEIVPSIFAPENLVVKQINGQKIRAYDLIAYIEKYAEIFNSNTLPEPKTALWATAETSLLLLQRDCLKVYVERMQEIMARRSDYENSVLLEHHQLARTEALSRFQKKKKLHFPDLVSSYQSQLDMDIAMKYKFYLELNKNRKADRLKIEELQRKSNKQRQYITDGTHQEGRGHVKNIAATGLGGVCVYLGWNVANFPYVVVACSVLGVAASVFGRLG</sequence>
<evidence type="ECO:0000313" key="6">
    <source>
        <dbReference type="EMBL" id="KAJ6641971.1"/>
    </source>
</evidence>
<dbReference type="OrthoDB" id="7788754at2759"/>
<keyword evidence="2" id="KW-0378">Hydrolase</keyword>
<gene>
    <name evidence="6" type="primary">atl_5</name>
    <name evidence="6" type="ORF">Bhyg_06916</name>
</gene>
<comment type="similarity">
    <text evidence="4">Belongs to the TRAFAC class dynamin-like GTPase superfamily. GB1/RHD3 GTPase family.</text>
</comment>
<keyword evidence="3" id="KW-0342">GTP-binding</keyword>
<dbReference type="InterPro" id="IPR030386">
    <property type="entry name" value="G_GB1_RHD3_dom"/>
</dbReference>
<keyword evidence="7" id="KW-1185">Reference proteome</keyword>
<dbReference type="Gene3D" id="3.40.50.300">
    <property type="entry name" value="P-loop containing nucleotide triphosphate hydrolases"/>
    <property type="match status" value="1"/>
</dbReference>
<dbReference type="GO" id="GO:0003924">
    <property type="term" value="F:GTPase activity"/>
    <property type="evidence" value="ECO:0007669"/>
    <property type="project" value="InterPro"/>
</dbReference>
<dbReference type="InterPro" id="IPR015894">
    <property type="entry name" value="Guanylate-bd_N"/>
</dbReference>
<dbReference type="PROSITE" id="PS51715">
    <property type="entry name" value="G_GB1_RHD3"/>
    <property type="match status" value="1"/>
</dbReference>
<evidence type="ECO:0000259" key="5">
    <source>
        <dbReference type="PROSITE" id="PS51715"/>
    </source>
</evidence>
<dbReference type="PANTHER" id="PTHR10751">
    <property type="entry name" value="GUANYLATE BINDING PROTEIN"/>
    <property type="match status" value="1"/>
</dbReference>
<dbReference type="AlphaFoldDB" id="A0A9Q0N271"/>
<evidence type="ECO:0000256" key="3">
    <source>
        <dbReference type="ARBA" id="ARBA00023134"/>
    </source>
</evidence>
<feature type="domain" description="GB1/RHD3-type G" evidence="5">
    <location>
        <begin position="97"/>
        <end position="374"/>
    </location>
</feature>
<dbReference type="Gene3D" id="1.20.58.420">
    <property type="entry name" value="AHSP"/>
    <property type="match status" value="1"/>
</dbReference>
<keyword evidence="1" id="KW-0547">Nucleotide-binding</keyword>
<dbReference type="GO" id="GO:0005525">
    <property type="term" value="F:GTP binding"/>
    <property type="evidence" value="ECO:0007669"/>
    <property type="project" value="UniProtKB-KW"/>
</dbReference>
<dbReference type="InterPro" id="IPR027417">
    <property type="entry name" value="P-loop_NTPase"/>
</dbReference>
<evidence type="ECO:0000256" key="2">
    <source>
        <dbReference type="ARBA" id="ARBA00022801"/>
    </source>
</evidence>
<evidence type="ECO:0000313" key="7">
    <source>
        <dbReference type="Proteomes" id="UP001151699"/>
    </source>
</evidence>
<name>A0A9Q0N271_9DIPT</name>